<dbReference type="RefSeq" id="XP_001745329.1">
    <property type="nucleotide sequence ID" value="XM_001745277.1"/>
</dbReference>
<dbReference type="GeneID" id="5890647"/>
<dbReference type="SUPFAM" id="SSF48371">
    <property type="entry name" value="ARM repeat"/>
    <property type="match status" value="1"/>
</dbReference>
<reference evidence="7 8" key="1">
    <citation type="journal article" date="2008" name="Nature">
        <title>The genome of the choanoflagellate Monosiga brevicollis and the origin of metazoans.</title>
        <authorList>
            <consortium name="JGI Sequencing"/>
            <person name="King N."/>
            <person name="Westbrook M.J."/>
            <person name="Young S.L."/>
            <person name="Kuo A."/>
            <person name="Abedin M."/>
            <person name="Chapman J."/>
            <person name="Fairclough S."/>
            <person name="Hellsten U."/>
            <person name="Isogai Y."/>
            <person name="Letunic I."/>
            <person name="Marr M."/>
            <person name="Pincus D."/>
            <person name="Putnam N."/>
            <person name="Rokas A."/>
            <person name="Wright K.J."/>
            <person name="Zuzow R."/>
            <person name="Dirks W."/>
            <person name="Good M."/>
            <person name="Goodstein D."/>
            <person name="Lemons D."/>
            <person name="Li W."/>
            <person name="Lyons J.B."/>
            <person name="Morris A."/>
            <person name="Nichols S."/>
            <person name="Richter D.J."/>
            <person name="Salamov A."/>
            <person name="Bork P."/>
            <person name="Lim W.A."/>
            <person name="Manning G."/>
            <person name="Miller W.T."/>
            <person name="McGinnis W."/>
            <person name="Shapiro H."/>
            <person name="Tjian R."/>
            <person name="Grigoriev I.V."/>
            <person name="Rokhsar D."/>
        </authorList>
    </citation>
    <scope>NUCLEOTIDE SEQUENCE [LARGE SCALE GENOMIC DNA]</scope>
    <source>
        <strain evidence="8">MX1 / ATCC 50154</strain>
    </source>
</reference>
<keyword evidence="4" id="KW-0963">Cytoplasm</keyword>
<sequence>MGEDTGALAAEAVATYLQQGATAWDSVVDEQLDADAALLLRSSLAPITEALLGEPRAIEAAGRLCARIFADEAARDVVTTATSLLEAMLRALNYSVTQEDTAARVQVLRAVGNMCFDHSANREALRQAHGVDALASAMAALTASNPDEPDSNNSRAISAGVLLNTVADETDLRKDMVAHGVMDSLAWLLTAARTEQEQQLAVRALAQFTDLEEAMEKALRPAVALRLVEQLLALPELPPLDPAAVNQGEEAETDPDEEYFQCLGQIFRTTCKSDRAVKAFADATVLNQLLVAASRTDRAGEVAALCLSVVLGDDDCLALLWTEDSRDALLTQFVRWMRHDNDELKVAGAIAVGNVCRSDVNAALLGAQPGLITQLAQLATSHLSFVQHAGLSSLKNLLKLPANRAQLQDATGYAAVYKCIDDPQAPLQYLGCSVLRFLVQSADGNRLEHLVHSEIPALPSRLVHLSKSETLAVRAEATRLLAALIKAAGSSQVTEPLGAAGAFDALLRMLEEEHPLLQQESVVGLALATAGSAACLQQLMEDNVVPRIAAFLKRATMPNLLCNGLAVISQLASHADSALTADAVATLRAAVTSHQDHEHEVVRQQTQVALAALEAASPALVGK</sequence>
<dbReference type="GO" id="GO:0005739">
    <property type="term" value="C:mitochondrion"/>
    <property type="evidence" value="ECO:0007669"/>
    <property type="project" value="UniProtKB-SubCell"/>
</dbReference>
<evidence type="ECO:0000313" key="8">
    <source>
        <dbReference type="Proteomes" id="UP000001357"/>
    </source>
</evidence>
<organism evidence="7 8">
    <name type="scientific">Monosiga brevicollis</name>
    <name type="common">Choanoflagellate</name>
    <dbReference type="NCBI Taxonomy" id="81824"/>
    <lineage>
        <taxon>Eukaryota</taxon>
        <taxon>Choanoflagellata</taxon>
        <taxon>Craspedida</taxon>
        <taxon>Salpingoecidae</taxon>
        <taxon>Monosiga</taxon>
    </lineage>
</organism>
<protein>
    <submittedName>
        <fullName evidence="7">Uncharacterized protein</fullName>
    </submittedName>
</protein>
<dbReference type="GO" id="GO:0005829">
    <property type="term" value="C:cytosol"/>
    <property type="evidence" value="ECO:0000318"/>
    <property type="project" value="GO_Central"/>
</dbReference>
<comment type="subcellular location">
    <subcellularLocation>
        <location evidence="3">Cytoplasm</location>
        <location evidence="3">Cytosol</location>
    </subcellularLocation>
    <subcellularLocation>
        <location evidence="2">Endoplasmic reticulum</location>
    </subcellularLocation>
    <subcellularLocation>
        <location evidence="1">Mitochondrion</location>
    </subcellularLocation>
</comment>
<accession>A9UXU5</accession>
<dbReference type="FunCoup" id="A9UXU5">
    <property type="interactions" value="1092"/>
</dbReference>
<dbReference type="InterPro" id="IPR040144">
    <property type="entry name" value="RAP1GDS1"/>
</dbReference>
<evidence type="ECO:0000256" key="3">
    <source>
        <dbReference type="ARBA" id="ARBA00004514"/>
    </source>
</evidence>
<evidence type="ECO:0000256" key="1">
    <source>
        <dbReference type="ARBA" id="ARBA00004173"/>
    </source>
</evidence>
<keyword evidence="5" id="KW-0256">Endoplasmic reticulum</keyword>
<keyword evidence="6" id="KW-0496">Mitochondrion</keyword>
<dbReference type="GO" id="GO:0005783">
    <property type="term" value="C:endoplasmic reticulum"/>
    <property type="evidence" value="ECO:0007669"/>
    <property type="project" value="UniProtKB-SubCell"/>
</dbReference>
<dbReference type="PANTHER" id="PTHR10957">
    <property type="entry name" value="RAP1 GTPASE-GDP DISSOCIATION STIMULATOR 1"/>
    <property type="match status" value="1"/>
</dbReference>
<dbReference type="AlphaFoldDB" id="A9UXU5"/>
<dbReference type="InterPro" id="IPR016024">
    <property type="entry name" value="ARM-type_fold"/>
</dbReference>
<dbReference type="GO" id="GO:0005085">
    <property type="term" value="F:guanyl-nucleotide exchange factor activity"/>
    <property type="evidence" value="ECO:0007669"/>
    <property type="project" value="InterPro"/>
</dbReference>
<proteinExistence type="predicted"/>
<dbReference type="EMBL" id="CH991549">
    <property type="protein sequence ID" value="EDQ89907.1"/>
    <property type="molecule type" value="Genomic_DNA"/>
</dbReference>
<evidence type="ECO:0000256" key="2">
    <source>
        <dbReference type="ARBA" id="ARBA00004240"/>
    </source>
</evidence>
<dbReference type="OMA" id="ICFDNTH"/>
<dbReference type="SMART" id="SM00185">
    <property type="entry name" value="ARM"/>
    <property type="match status" value="5"/>
</dbReference>
<dbReference type="InterPro" id="IPR011989">
    <property type="entry name" value="ARM-like"/>
</dbReference>
<evidence type="ECO:0000256" key="4">
    <source>
        <dbReference type="ARBA" id="ARBA00022490"/>
    </source>
</evidence>
<dbReference type="KEGG" id="mbr:MONBRDRAFT_36800"/>
<evidence type="ECO:0000313" key="7">
    <source>
        <dbReference type="EMBL" id="EDQ89907.1"/>
    </source>
</evidence>
<dbReference type="Proteomes" id="UP000001357">
    <property type="component" value="Unassembled WGS sequence"/>
</dbReference>
<dbReference type="Gene3D" id="1.25.10.10">
    <property type="entry name" value="Leucine-rich Repeat Variant"/>
    <property type="match status" value="3"/>
</dbReference>
<evidence type="ECO:0000256" key="5">
    <source>
        <dbReference type="ARBA" id="ARBA00022824"/>
    </source>
</evidence>
<evidence type="ECO:0000256" key="6">
    <source>
        <dbReference type="ARBA" id="ARBA00023128"/>
    </source>
</evidence>
<keyword evidence="8" id="KW-1185">Reference proteome</keyword>
<dbReference type="InParanoid" id="A9UXU5"/>
<name>A9UXU5_MONBE</name>
<dbReference type="STRING" id="81824.A9UXU5"/>
<dbReference type="FunFam" id="1.25.10.10:FF:001994">
    <property type="entry name" value="Predicted protein"/>
    <property type="match status" value="1"/>
</dbReference>
<dbReference type="eggNOG" id="KOG4500">
    <property type="taxonomic scope" value="Eukaryota"/>
</dbReference>
<gene>
    <name evidence="7" type="ORF">MONBRDRAFT_36800</name>
</gene>
<dbReference type="InterPro" id="IPR000225">
    <property type="entry name" value="Armadillo"/>
</dbReference>